<sequence length="236" mass="26948">MKRILTLFKNDLKNIIREIMLIYIMSGPIILATLIRYGVPILRERFIEKVDLVNYYPLITGYFILFVPILIGMVSGFLLLDERDEGVVQALVLTPLSKRGYIIYRIFMPMLISLIYILILTPFLGLVEVPVLNLIVVALLSMFESPITALFLTVFAGNKVEGLAFSKGLGLFMMAPLARLIESRWTVLARLIPFYWAVESFLVIGEKGFYFNILIGLLIHLLLLFVLLKKFEAKLI</sequence>
<dbReference type="OrthoDB" id="1551065at2"/>
<dbReference type="RefSeq" id="WP_068718316.1">
    <property type="nucleotide sequence ID" value="NZ_LWDV01000009.1"/>
</dbReference>
<feature type="transmembrane region" description="Helical" evidence="1">
    <location>
        <begin position="59"/>
        <end position="80"/>
    </location>
</feature>
<feature type="transmembrane region" description="Helical" evidence="1">
    <location>
        <begin position="209"/>
        <end position="228"/>
    </location>
</feature>
<dbReference type="AlphaFoldDB" id="A0A1C0A8A7"/>
<dbReference type="Proteomes" id="UP000093514">
    <property type="component" value="Unassembled WGS sequence"/>
</dbReference>
<keyword evidence="1" id="KW-0812">Transmembrane</keyword>
<dbReference type="EMBL" id="LWDV01000009">
    <property type="protein sequence ID" value="OCL26462.1"/>
    <property type="molecule type" value="Genomic_DNA"/>
</dbReference>
<feature type="transmembrane region" description="Helical" evidence="1">
    <location>
        <begin position="20"/>
        <end position="39"/>
    </location>
</feature>
<evidence type="ECO:0000313" key="3">
    <source>
        <dbReference type="Proteomes" id="UP000093514"/>
    </source>
</evidence>
<feature type="transmembrane region" description="Helical" evidence="1">
    <location>
        <begin position="101"/>
        <end position="125"/>
    </location>
</feature>
<feature type="transmembrane region" description="Helical" evidence="1">
    <location>
        <begin position="131"/>
        <end position="156"/>
    </location>
</feature>
<organism evidence="2 3">
    <name type="scientific">Orenia metallireducens</name>
    <dbReference type="NCBI Taxonomy" id="1413210"/>
    <lineage>
        <taxon>Bacteria</taxon>
        <taxon>Bacillati</taxon>
        <taxon>Bacillota</taxon>
        <taxon>Clostridia</taxon>
        <taxon>Halanaerobiales</taxon>
        <taxon>Halobacteroidaceae</taxon>
        <taxon>Orenia</taxon>
    </lineage>
</organism>
<protein>
    <recommendedName>
        <fullName evidence="4">Fluoroquinolone transport system permease protein</fullName>
    </recommendedName>
</protein>
<evidence type="ECO:0000313" key="2">
    <source>
        <dbReference type="EMBL" id="OCL26462.1"/>
    </source>
</evidence>
<reference evidence="2 3" key="2">
    <citation type="submission" date="2016-08" db="EMBL/GenBank/DDBJ databases">
        <title>Orenia metallireducens sp. nov. strain Z6, a Novel Metal-reducing Firmicute from the Deep Subsurface.</title>
        <authorList>
            <person name="Maxim B.I."/>
            <person name="Kenneth K."/>
            <person name="Flynn T.M."/>
            <person name="Oloughlin E.J."/>
            <person name="Locke R.A."/>
            <person name="Weber J.R."/>
            <person name="Egan S.M."/>
            <person name="Mackie R.I."/>
            <person name="Cann I.K."/>
        </authorList>
    </citation>
    <scope>NUCLEOTIDE SEQUENCE [LARGE SCALE GENOMIC DNA]</scope>
    <source>
        <strain evidence="2 3">Z6</strain>
    </source>
</reference>
<accession>A0A1C0A8A7</accession>
<gene>
    <name evidence="2" type="ORF">U472_10720</name>
</gene>
<comment type="caution">
    <text evidence="2">The sequence shown here is derived from an EMBL/GenBank/DDBJ whole genome shotgun (WGS) entry which is preliminary data.</text>
</comment>
<reference evidence="3" key="1">
    <citation type="submission" date="2016-07" db="EMBL/GenBank/DDBJ databases">
        <authorList>
            <person name="Florea S."/>
            <person name="Webb J.S."/>
            <person name="Jaromczyk J."/>
            <person name="Schardl C.L."/>
        </authorList>
    </citation>
    <scope>NUCLEOTIDE SEQUENCE [LARGE SCALE GENOMIC DNA]</scope>
    <source>
        <strain evidence="3">Z6</strain>
    </source>
</reference>
<proteinExistence type="predicted"/>
<keyword evidence="1" id="KW-0472">Membrane</keyword>
<name>A0A1C0A8A7_9FIRM</name>
<evidence type="ECO:0008006" key="4">
    <source>
        <dbReference type="Google" id="ProtNLM"/>
    </source>
</evidence>
<keyword evidence="3" id="KW-1185">Reference proteome</keyword>
<evidence type="ECO:0000256" key="1">
    <source>
        <dbReference type="SAM" id="Phobius"/>
    </source>
</evidence>
<keyword evidence="1" id="KW-1133">Transmembrane helix</keyword>